<keyword evidence="2" id="KW-1185">Reference proteome</keyword>
<accession>A0A8H6J4D1</accession>
<dbReference type="Proteomes" id="UP000652219">
    <property type="component" value="Unassembled WGS sequence"/>
</dbReference>
<gene>
    <name evidence="1" type="ORF">CSOJ01_08911</name>
</gene>
<reference evidence="1 2" key="1">
    <citation type="journal article" date="2020" name="Phytopathology">
        <title>Genome Sequence Resources of Colletotrichum truncatum, C. plurivorum, C. musicola, and C. sojae: Four Species Pathogenic to Soybean (Glycine max).</title>
        <authorList>
            <person name="Rogerio F."/>
            <person name="Boufleur T.R."/>
            <person name="Ciampi-Guillardi M."/>
            <person name="Sukno S.A."/>
            <person name="Thon M.R."/>
            <person name="Massola Junior N.S."/>
            <person name="Baroncelli R."/>
        </authorList>
    </citation>
    <scope>NUCLEOTIDE SEQUENCE [LARGE SCALE GENOMIC DNA]</scope>
    <source>
        <strain evidence="1 2">LFN0009</strain>
    </source>
</reference>
<comment type="caution">
    <text evidence="1">The sequence shown here is derived from an EMBL/GenBank/DDBJ whole genome shotgun (WGS) entry which is preliminary data.</text>
</comment>
<evidence type="ECO:0000313" key="2">
    <source>
        <dbReference type="Proteomes" id="UP000652219"/>
    </source>
</evidence>
<dbReference type="EMBL" id="WIGN01000161">
    <property type="protein sequence ID" value="KAF6806335.1"/>
    <property type="molecule type" value="Genomic_DNA"/>
</dbReference>
<proteinExistence type="predicted"/>
<evidence type="ECO:0000313" key="1">
    <source>
        <dbReference type="EMBL" id="KAF6806335.1"/>
    </source>
</evidence>
<sequence length="164" mass="18802">MSNFSAFRNLRRAFQKLRRSSRRNSDAPPAYTEIDCPPAYADIASSPARIVIVPPPAYDRNVVFAFGNHDGAKLRNVEEFQWKAWFIFKTSCLPKLMREGFRRSSENCYEHTRVCHLSELSDTSKWTASIEDMSLGWWPWPKAAPAEGEEAPNAAQEVEECRMV</sequence>
<name>A0A8H6J4D1_9PEZI</name>
<organism evidence="1 2">
    <name type="scientific">Colletotrichum sojae</name>
    <dbReference type="NCBI Taxonomy" id="2175907"/>
    <lineage>
        <taxon>Eukaryota</taxon>
        <taxon>Fungi</taxon>
        <taxon>Dikarya</taxon>
        <taxon>Ascomycota</taxon>
        <taxon>Pezizomycotina</taxon>
        <taxon>Sordariomycetes</taxon>
        <taxon>Hypocreomycetidae</taxon>
        <taxon>Glomerellales</taxon>
        <taxon>Glomerellaceae</taxon>
        <taxon>Colletotrichum</taxon>
        <taxon>Colletotrichum orchidearum species complex</taxon>
    </lineage>
</organism>
<protein>
    <submittedName>
        <fullName evidence="1">Uncharacterized protein</fullName>
    </submittedName>
</protein>
<dbReference type="AlphaFoldDB" id="A0A8H6J4D1"/>